<dbReference type="PRINTS" id="PR00480">
    <property type="entry name" value="ASTACIN"/>
</dbReference>
<reference evidence="9 10" key="1">
    <citation type="journal article" date="2017" name="Nat. Ecol. Evol.">
        <title>Scallop genome provides insights into evolution of bilaterian karyotype and development.</title>
        <authorList>
            <person name="Wang S."/>
            <person name="Zhang J."/>
            <person name="Jiao W."/>
            <person name="Li J."/>
            <person name="Xun X."/>
            <person name="Sun Y."/>
            <person name="Guo X."/>
            <person name="Huan P."/>
            <person name="Dong B."/>
            <person name="Zhang L."/>
            <person name="Hu X."/>
            <person name="Sun X."/>
            <person name="Wang J."/>
            <person name="Zhao C."/>
            <person name="Wang Y."/>
            <person name="Wang D."/>
            <person name="Huang X."/>
            <person name="Wang R."/>
            <person name="Lv J."/>
            <person name="Li Y."/>
            <person name="Zhang Z."/>
            <person name="Liu B."/>
            <person name="Lu W."/>
            <person name="Hui Y."/>
            <person name="Liang J."/>
            <person name="Zhou Z."/>
            <person name="Hou R."/>
            <person name="Li X."/>
            <person name="Liu Y."/>
            <person name="Li H."/>
            <person name="Ning X."/>
            <person name="Lin Y."/>
            <person name="Zhao L."/>
            <person name="Xing Q."/>
            <person name="Dou J."/>
            <person name="Li Y."/>
            <person name="Mao J."/>
            <person name="Guo H."/>
            <person name="Dou H."/>
            <person name="Li T."/>
            <person name="Mu C."/>
            <person name="Jiang W."/>
            <person name="Fu Q."/>
            <person name="Fu X."/>
            <person name="Miao Y."/>
            <person name="Liu J."/>
            <person name="Yu Q."/>
            <person name="Li R."/>
            <person name="Liao H."/>
            <person name="Li X."/>
            <person name="Kong Y."/>
            <person name="Jiang Z."/>
            <person name="Chourrout D."/>
            <person name="Li R."/>
            <person name="Bao Z."/>
        </authorList>
    </citation>
    <scope>NUCLEOTIDE SEQUENCE [LARGE SCALE GENOMIC DNA]</scope>
    <source>
        <strain evidence="9 10">PY_sf001</strain>
    </source>
</reference>
<dbReference type="PANTHER" id="PTHR10127">
    <property type="entry name" value="DISCOIDIN, CUB, EGF, LAMININ , AND ZINC METALLOPROTEASE DOMAIN CONTAINING"/>
    <property type="match status" value="1"/>
</dbReference>
<feature type="active site" evidence="6">
    <location>
        <position position="69"/>
    </location>
</feature>
<dbReference type="GO" id="GO:0006508">
    <property type="term" value="P:proteolysis"/>
    <property type="evidence" value="ECO:0007669"/>
    <property type="project" value="UniProtKB-KW"/>
</dbReference>
<evidence type="ECO:0000256" key="3">
    <source>
        <dbReference type="ARBA" id="ARBA00022801"/>
    </source>
</evidence>
<dbReference type="EC" id="3.4.24.-" evidence="7"/>
<dbReference type="InterPro" id="IPR034035">
    <property type="entry name" value="Astacin-like_dom"/>
</dbReference>
<proteinExistence type="predicted"/>
<comment type="caution">
    <text evidence="6">Lacks conserved residue(s) required for the propagation of feature annotation.</text>
</comment>
<comment type="cofactor">
    <cofactor evidence="6 7">
        <name>Zn(2+)</name>
        <dbReference type="ChEBI" id="CHEBI:29105"/>
    </cofactor>
    <text evidence="6 7">Binds 1 zinc ion per subunit.</text>
</comment>
<dbReference type="EMBL" id="NEDP02004628">
    <property type="protein sequence ID" value="OWF44984.1"/>
    <property type="molecule type" value="Genomic_DNA"/>
</dbReference>
<dbReference type="PROSITE" id="PS51864">
    <property type="entry name" value="ASTACIN"/>
    <property type="match status" value="1"/>
</dbReference>
<dbReference type="PANTHER" id="PTHR10127:SF780">
    <property type="entry name" value="METALLOENDOPEPTIDASE"/>
    <property type="match status" value="1"/>
</dbReference>
<dbReference type="InterPro" id="IPR024079">
    <property type="entry name" value="MetalloPept_cat_dom_sf"/>
</dbReference>
<dbReference type="InterPro" id="IPR006026">
    <property type="entry name" value="Peptidase_Metallo"/>
</dbReference>
<feature type="binding site" evidence="6">
    <location>
        <position position="78"/>
    </location>
    <ligand>
        <name>Zn(2+)</name>
        <dbReference type="ChEBI" id="CHEBI:29105"/>
        <note>catalytic</note>
    </ligand>
</feature>
<sequence>MNEISEKTCICFNIISRAQALDRVPHVRIRNGNGCRSRVGRNLRNQGGTRSQDLTLAPRCRITRIATHEFLHVIGLFHEQSRPDRSQFVNIFMRNVEPGKRGNFRRLSRLTVDSRGLPYDYRSIMHYSNRAFSRNGRFTIVPRPRANRNQFLNRIGRSTEMSRNDAEVIRRMYSCPSSPNTSQSSCSGYPYRFP</sequence>
<feature type="domain" description="Peptidase M12A" evidence="8">
    <location>
        <begin position="1"/>
        <end position="176"/>
    </location>
</feature>
<dbReference type="GO" id="GO:0008270">
    <property type="term" value="F:zinc ion binding"/>
    <property type="evidence" value="ECO:0007669"/>
    <property type="project" value="UniProtKB-UniRule"/>
</dbReference>
<feature type="binding site" evidence="6">
    <location>
        <position position="68"/>
    </location>
    <ligand>
        <name>Zn(2+)</name>
        <dbReference type="ChEBI" id="CHEBI:29105"/>
        <note>catalytic</note>
    </ligand>
</feature>
<evidence type="ECO:0000313" key="10">
    <source>
        <dbReference type="Proteomes" id="UP000242188"/>
    </source>
</evidence>
<evidence type="ECO:0000256" key="5">
    <source>
        <dbReference type="ARBA" id="ARBA00023049"/>
    </source>
</evidence>
<feature type="binding site" evidence="6">
    <location>
        <position position="72"/>
    </location>
    <ligand>
        <name>Zn(2+)</name>
        <dbReference type="ChEBI" id="CHEBI:29105"/>
        <note>catalytic</note>
    </ligand>
</feature>
<keyword evidence="3 6" id="KW-0378">Hydrolase</keyword>
<evidence type="ECO:0000256" key="7">
    <source>
        <dbReference type="RuleBase" id="RU361183"/>
    </source>
</evidence>
<keyword evidence="5 6" id="KW-0482">Metalloprotease</keyword>
<dbReference type="Gene3D" id="3.40.390.10">
    <property type="entry name" value="Collagenase (Catalytic Domain)"/>
    <property type="match status" value="1"/>
</dbReference>
<dbReference type="Pfam" id="PF01400">
    <property type="entry name" value="Astacin"/>
    <property type="match status" value="1"/>
</dbReference>
<dbReference type="Proteomes" id="UP000242188">
    <property type="component" value="Unassembled WGS sequence"/>
</dbReference>
<evidence type="ECO:0000256" key="6">
    <source>
        <dbReference type="PROSITE-ProRule" id="PRU01211"/>
    </source>
</evidence>
<name>A0A210Q8D1_MIZYE</name>
<dbReference type="AlphaFoldDB" id="A0A210Q8D1"/>
<evidence type="ECO:0000313" key="9">
    <source>
        <dbReference type="EMBL" id="OWF44984.1"/>
    </source>
</evidence>
<evidence type="ECO:0000259" key="8">
    <source>
        <dbReference type="PROSITE" id="PS51864"/>
    </source>
</evidence>
<accession>A0A210Q8D1</accession>
<evidence type="ECO:0000256" key="2">
    <source>
        <dbReference type="ARBA" id="ARBA00022723"/>
    </source>
</evidence>
<keyword evidence="10" id="KW-1185">Reference proteome</keyword>
<dbReference type="SUPFAM" id="SSF55486">
    <property type="entry name" value="Metalloproteases ('zincins'), catalytic domain"/>
    <property type="match status" value="1"/>
</dbReference>
<organism evidence="9 10">
    <name type="scientific">Mizuhopecten yessoensis</name>
    <name type="common">Japanese scallop</name>
    <name type="synonym">Patinopecten yessoensis</name>
    <dbReference type="NCBI Taxonomy" id="6573"/>
    <lineage>
        <taxon>Eukaryota</taxon>
        <taxon>Metazoa</taxon>
        <taxon>Spiralia</taxon>
        <taxon>Lophotrochozoa</taxon>
        <taxon>Mollusca</taxon>
        <taxon>Bivalvia</taxon>
        <taxon>Autobranchia</taxon>
        <taxon>Pteriomorphia</taxon>
        <taxon>Pectinida</taxon>
        <taxon>Pectinoidea</taxon>
        <taxon>Pectinidae</taxon>
        <taxon>Mizuhopecten</taxon>
    </lineage>
</organism>
<evidence type="ECO:0000256" key="4">
    <source>
        <dbReference type="ARBA" id="ARBA00022833"/>
    </source>
</evidence>
<dbReference type="OrthoDB" id="6061307at2759"/>
<keyword evidence="1 6" id="KW-0645">Protease</keyword>
<keyword evidence="2 6" id="KW-0479">Metal-binding</keyword>
<keyword evidence="4 6" id="KW-0862">Zinc</keyword>
<dbReference type="CDD" id="cd04280">
    <property type="entry name" value="ZnMc_astacin_like"/>
    <property type="match status" value="1"/>
</dbReference>
<evidence type="ECO:0000256" key="1">
    <source>
        <dbReference type="ARBA" id="ARBA00022670"/>
    </source>
</evidence>
<dbReference type="SMART" id="SM00235">
    <property type="entry name" value="ZnMc"/>
    <property type="match status" value="1"/>
</dbReference>
<comment type="caution">
    <text evidence="9">The sequence shown here is derived from an EMBL/GenBank/DDBJ whole genome shotgun (WGS) entry which is preliminary data.</text>
</comment>
<gene>
    <name evidence="9" type="ORF">KP79_PYT07794</name>
</gene>
<protein>
    <recommendedName>
        <fullName evidence="7">Metalloendopeptidase</fullName>
        <ecNumber evidence="7">3.4.24.-</ecNumber>
    </recommendedName>
</protein>
<dbReference type="GO" id="GO:0004222">
    <property type="term" value="F:metalloendopeptidase activity"/>
    <property type="evidence" value="ECO:0007669"/>
    <property type="project" value="UniProtKB-UniRule"/>
</dbReference>
<dbReference type="InterPro" id="IPR001506">
    <property type="entry name" value="Peptidase_M12A"/>
</dbReference>